<gene>
    <name evidence="2" type="ORF">ERICV_02696</name>
</gene>
<feature type="region of interest" description="Disordered" evidence="1">
    <location>
        <begin position="63"/>
        <end position="82"/>
    </location>
</feature>
<dbReference type="Proteomes" id="UP000464330">
    <property type="component" value="Chromosome"/>
</dbReference>
<evidence type="ECO:0000313" key="2">
    <source>
        <dbReference type="EMBL" id="QHZ51818.1"/>
    </source>
</evidence>
<reference evidence="2 3" key="1">
    <citation type="journal article" date="2020" name="Int. J. Med. Microbiol.">
        <title>Discovery of Paenibacillus larvae ERIC V: Phenotypic and genomic comparison to genotypes ERIC I-IV reveal different inventories of virulence factors which correlate with epidemiological prevalences of American Foulbrood.</title>
        <authorList>
            <person name="Beims H."/>
            <person name="Bunk B."/>
            <person name="Erler S."/>
            <person name="Mohr K.I."/>
            <person name="Sproer C."/>
            <person name="Pradella S."/>
            <person name="Gunther G."/>
            <person name="Rohde M."/>
            <person name="von der Ohe W."/>
            <person name="Steinert M."/>
        </authorList>
    </citation>
    <scope>NUCLEOTIDE SEQUENCE [LARGE SCALE GENOMIC DNA]</scope>
    <source>
        <strain evidence="2">Eric_V</strain>
    </source>
</reference>
<sequence>MIQAGNMMHRERCLPKRTPKAISRKRLTICRAEYNAAGQVQLTEAGNGIVAEYSYEESTQRLIRKKDSREQPSGEREVLQDYHYEYDPVGNKNAKTGGRII</sequence>
<organism evidence="2 3">
    <name type="scientific">Paenibacillus larvae subsp. larvae</name>
    <dbReference type="NCBI Taxonomy" id="147375"/>
    <lineage>
        <taxon>Bacteria</taxon>
        <taxon>Bacillati</taxon>
        <taxon>Bacillota</taxon>
        <taxon>Bacilli</taxon>
        <taxon>Bacillales</taxon>
        <taxon>Paenibacillaceae</taxon>
        <taxon>Paenibacillus</taxon>
    </lineage>
</organism>
<dbReference type="EMBL" id="CP019717">
    <property type="protein sequence ID" value="QHZ51818.1"/>
    <property type="molecule type" value="Genomic_DNA"/>
</dbReference>
<accession>A0A6C0QTW4</accession>
<protein>
    <submittedName>
        <fullName evidence="2">Uncharacterized protein</fullName>
    </submittedName>
</protein>
<evidence type="ECO:0000256" key="1">
    <source>
        <dbReference type="SAM" id="MobiDB-lite"/>
    </source>
</evidence>
<feature type="compositionally biased region" description="Basic and acidic residues" evidence="1">
    <location>
        <begin position="65"/>
        <end position="82"/>
    </location>
</feature>
<evidence type="ECO:0000313" key="3">
    <source>
        <dbReference type="Proteomes" id="UP000464330"/>
    </source>
</evidence>
<proteinExistence type="predicted"/>
<name>A0A6C0QTW4_9BACL</name>
<dbReference type="AlphaFoldDB" id="A0A6C0QTW4"/>
<dbReference type="Gene3D" id="2.180.10.10">
    <property type="entry name" value="RHS repeat-associated core"/>
    <property type="match status" value="1"/>
</dbReference>